<comment type="caution">
    <text evidence="8">The sequence shown here is derived from an EMBL/GenBank/DDBJ whole genome shotgun (WGS) entry which is preliminary data.</text>
</comment>
<evidence type="ECO:0000256" key="3">
    <source>
        <dbReference type="ARBA" id="ARBA00022692"/>
    </source>
</evidence>
<organism evidence="8 9">
    <name type="scientific">Seleniivibrio woodruffii</name>
    <dbReference type="NCBI Taxonomy" id="1078050"/>
    <lineage>
        <taxon>Bacteria</taxon>
        <taxon>Pseudomonadati</taxon>
        <taxon>Deferribacterota</taxon>
        <taxon>Deferribacteres</taxon>
        <taxon>Deferribacterales</taxon>
        <taxon>Geovibrionaceae</taxon>
        <taxon>Seleniivibrio</taxon>
    </lineage>
</organism>
<feature type="transmembrane region" description="Helical" evidence="6">
    <location>
        <begin position="247"/>
        <end position="269"/>
    </location>
</feature>
<keyword evidence="5 6" id="KW-0472">Membrane</keyword>
<protein>
    <submittedName>
        <fullName evidence="8">Membrane protein</fullName>
    </submittedName>
</protein>
<keyword evidence="4 6" id="KW-1133">Transmembrane helix</keyword>
<dbReference type="EMBL" id="SMGG01000005">
    <property type="protein sequence ID" value="TCK60005.1"/>
    <property type="molecule type" value="Genomic_DNA"/>
</dbReference>
<feature type="transmembrane region" description="Helical" evidence="6">
    <location>
        <begin position="177"/>
        <end position="200"/>
    </location>
</feature>
<dbReference type="GO" id="GO:0005886">
    <property type="term" value="C:plasma membrane"/>
    <property type="evidence" value="ECO:0007669"/>
    <property type="project" value="UniProtKB-SubCell"/>
</dbReference>
<name>A0A4R1K6X3_9BACT</name>
<dbReference type="InterPro" id="IPR017039">
    <property type="entry name" value="Virul_fac_BrkB"/>
</dbReference>
<feature type="transmembrane region" description="Helical" evidence="6">
    <location>
        <begin position="139"/>
        <end position="165"/>
    </location>
</feature>
<dbReference type="PROSITE" id="PS50042">
    <property type="entry name" value="CNMP_BINDING_3"/>
    <property type="match status" value="1"/>
</dbReference>
<feature type="transmembrane region" description="Helical" evidence="6">
    <location>
        <begin position="220"/>
        <end position="241"/>
    </location>
</feature>
<evidence type="ECO:0000313" key="8">
    <source>
        <dbReference type="EMBL" id="TCK60005.1"/>
    </source>
</evidence>
<evidence type="ECO:0000256" key="1">
    <source>
        <dbReference type="ARBA" id="ARBA00004651"/>
    </source>
</evidence>
<evidence type="ECO:0000313" key="9">
    <source>
        <dbReference type="Proteomes" id="UP000294614"/>
    </source>
</evidence>
<dbReference type="InterPro" id="IPR014710">
    <property type="entry name" value="RmlC-like_jellyroll"/>
</dbReference>
<proteinExistence type="predicted"/>
<accession>A0A4R1K6X3</accession>
<comment type="subcellular location">
    <subcellularLocation>
        <location evidence="1">Cell membrane</location>
        <topology evidence="1">Multi-pass membrane protein</topology>
    </subcellularLocation>
</comment>
<dbReference type="CDD" id="cd00038">
    <property type="entry name" value="CAP_ED"/>
    <property type="match status" value="1"/>
</dbReference>
<dbReference type="RefSeq" id="WP_132874151.1">
    <property type="nucleotide sequence ID" value="NZ_JBLJBI010000071.1"/>
</dbReference>
<evidence type="ECO:0000256" key="4">
    <source>
        <dbReference type="ARBA" id="ARBA00022989"/>
    </source>
</evidence>
<dbReference type="OrthoDB" id="9784809at2"/>
<keyword evidence="2" id="KW-1003">Cell membrane</keyword>
<dbReference type="SUPFAM" id="SSF51206">
    <property type="entry name" value="cAMP-binding domain-like"/>
    <property type="match status" value="1"/>
</dbReference>
<keyword evidence="3 6" id="KW-0812">Transmembrane</keyword>
<dbReference type="PANTHER" id="PTHR30213:SF0">
    <property type="entry name" value="UPF0761 MEMBRANE PROTEIN YIHY"/>
    <property type="match status" value="1"/>
</dbReference>
<dbReference type="Pfam" id="PF03631">
    <property type="entry name" value="Virul_fac_BrkB"/>
    <property type="match status" value="1"/>
</dbReference>
<dbReference type="InterPro" id="IPR000595">
    <property type="entry name" value="cNMP-bd_dom"/>
</dbReference>
<feature type="domain" description="Cyclic nucleotide-binding" evidence="7">
    <location>
        <begin position="288"/>
        <end position="407"/>
    </location>
</feature>
<gene>
    <name evidence="8" type="ORF">C8D98_2177</name>
</gene>
<dbReference type="Gene3D" id="2.60.120.10">
    <property type="entry name" value="Jelly Rolls"/>
    <property type="match status" value="1"/>
</dbReference>
<keyword evidence="9" id="KW-1185">Reference proteome</keyword>
<dbReference type="PANTHER" id="PTHR30213">
    <property type="entry name" value="INNER MEMBRANE PROTEIN YHJD"/>
    <property type="match status" value="1"/>
</dbReference>
<feature type="transmembrane region" description="Helical" evidence="6">
    <location>
        <begin position="95"/>
        <end position="118"/>
    </location>
</feature>
<dbReference type="InterPro" id="IPR018490">
    <property type="entry name" value="cNMP-bd_dom_sf"/>
</dbReference>
<reference evidence="8 9" key="1">
    <citation type="submission" date="2019-03" db="EMBL/GenBank/DDBJ databases">
        <title>Genomic Encyclopedia of Type Strains, Phase IV (KMG-IV): sequencing the most valuable type-strain genomes for metagenomic binning, comparative biology and taxonomic classification.</title>
        <authorList>
            <person name="Goeker M."/>
        </authorList>
    </citation>
    <scope>NUCLEOTIDE SEQUENCE [LARGE SCALE GENOMIC DNA]</scope>
    <source>
        <strain evidence="8 9">DSM 24984</strain>
    </source>
</reference>
<evidence type="ECO:0000259" key="7">
    <source>
        <dbReference type="PROSITE" id="PS50042"/>
    </source>
</evidence>
<dbReference type="SMART" id="SM00100">
    <property type="entry name" value="cNMP"/>
    <property type="match status" value="1"/>
</dbReference>
<sequence>MRFYRQAERYVLEFFQRLTISYSYFISNELRNHAAAAAYYMLLSLIPLVLFLFYIFDTFLAKYPNFSEELFYLLSTFNENISPQMFKDLGISGSAGSALGIFGLLNLVWSSRLILVSIQRAFFVIFPSENKRNFFMENGIAFIILPVVFALVLMLTVFSAVKGLIIQYLTFFNMTGILVIHSISIASVVISALLSFMLVFMSFRYIPVKKPDSKSAAKGAVLFILLYSAVKFAAFGMFNMFSVSTAYGIVGSIIVVLVWAYVVFMLYLYCAQFVFVCYRADILILNMLFSAERPSALFMRMNGRLLDRFAKRLKSGEVLFRQGDEGCDIYYVQDGRMRIIIDGKQVGSVGEGEIFGEMAHITGEKRTATLQAESDTKLLALSPYEFDEILKDSPVLSRRIITALCGRLRRTDEALSRLGTEEQPH</sequence>
<dbReference type="Proteomes" id="UP000294614">
    <property type="component" value="Unassembled WGS sequence"/>
</dbReference>
<feature type="transmembrane region" description="Helical" evidence="6">
    <location>
        <begin position="37"/>
        <end position="56"/>
    </location>
</feature>
<dbReference type="AlphaFoldDB" id="A0A4R1K6X3"/>
<dbReference type="Pfam" id="PF00027">
    <property type="entry name" value="cNMP_binding"/>
    <property type="match status" value="1"/>
</dbReference>
<evidence type="ECO:0000256" key="5">
    <source>
        <dbReference type="ARBA" id="ARBA00023136"/>
    </source>
</evidence>
<evidence type="ECO:0000256" key="2">
    <source>
        <dbReference type="ARBA" id="ARBA00022475"/>
    </source>
</evidence>
<evidence type="ECO:0000256" key="6">
    <source>
        <dbReference type="SAM" id="Phobius"/>
    </source>
</evidence>